<gene>
    <name evidence="1" type="ORF">FPL22_07255</name>
</gene>
<dbReference type="EMBL" id="VMBG01000001">
    <property type="protein sequence ID" value="TSJ79084.1"/>
    <property type="molecule type" value="Genomic_DNA"/>
</dbReference>
<evidence type="ECO:0000313" key="1">
    <source>
        <dbReference type="EMBL" id="TSJ79084.1"/>
    </source>
</evidence>
<dbReference type="NCBIfam" id="TIGR04256">
    <property type="entry name" value="GxxExxY"/>
    <property type="match status" value="1"/>
</dbReference>
<dbReference type="InterPro" id="IPR026350">
    <property type="entry name" value="GxxExxY"/>
</dbReference>
<keyword evidence="2" id="KW-1185">Reference proteome</keyword>
<dbReference type="Proteomes" id="UP000315648">
    <property type="component" value="Unassembled WGS sequence"/>
</dbReference>
<accession>A0A556QR18</accession>
<dbReference type="AlphaFoldDB" id="A0A556QR18"/>
<dbReference type="Pfam" id="PF13366">
    <property type="entry name" value="PDDEXK_3"/>
    <property type="match status" value="1"/>
</dbReference>
<reference evidence="1 2" key="1">
    <citation type="submission" date="2019-07" db="EMBL/GenBank/DDBJ databases">
        <title>Description of 53C-WASEF.</title>
        <authorList>
            <person name="Pitt A."/>
            <person name="Hahn M.W."/>
        </authorList>
    </citation>
    <scope>NUCLEOTIDE SEQUENCE [LARGE SCALE GENOMIC DNA]</scope>
    <source>
        <strain evidence="1 2">53C-WASEF</strain>
    </source>
</reference>
<dbReference type="RefSeq" id="WP_144229427.1">
    <property type="nucleotide sequence ID" value="NZ_CBCRVV010000005.1"/>
</dbReference>
<proteinExistence type="predicted"/>
<organism evidence="1 2">
    <name type="scientific">Rariglobus hedericola</name>
    <dbReference type="NCBI Taxonomy" id="2597822"/>
    <lineage>
        <taxon>Bacteria</taxon>
        <taxon>Pseudomonadati</taxon>
        <taxon>Verrucomicrobiota</taxon>
        <taxon>Opitutia</taxon>
        <taxon>Opitutales</taxon>
        <taxon>Opitutaceae</taxon>
        <taxon>Rariglobus</taxon>
    </lineage>
</organism>
<dbReference type="OrthoDB" id="9806869at2"/>
<sequence length="125" mass="14235">MNTEINALTEQVIGAAIEVHRELGPGLLESAYQRALAHELMLRNVPFEEQKLCPIKYKDLLIEDAYRLDFLINGVVVVEIKTVESLLEIHDSQVLTYLKFSNCHVGLLMNFRSTVLTRGLRRLAL</sequence>
<comment type="caution">
    <text evidence="1">The sequence shown here is derived from an EMBL/GenBank/DDBJ whole genome shotgun (WGS) entry which is preliminary data.</text>
</comment>
<evidence type="ECO:0000313" key="2">
    <source>
        <dbReference type="Proteomes" id="UP000315648"/>
    </source>
</evidence>
<name>A0A556QR18_9BACT</name>
<protein>
    <submittedName>
        <fullName evidence="1">GxxExxY protein</fullName>
    </submittedName>
</protein>